<comment type="caution">
    <text evidence="2">The sequence shown here is derived from an EMBL/GenBank/DDBJ whole genome shotgun (WGS) entry which is preliminary data.</text>
</comment>
<dbReference type="EMBL" id="VFPU01000001">
    <property type="protein sequence ID" value="TQM97231.1"/>
    <property type="molecule type" value="Genomic_DNA"/>
</dbReference>
<dbReference type="SUPFAM" id="SSF55811">
    <property type="entry name" value="Nudix"/>
    <property type="match status" value="1"/>
</dbReference>
<accession>A0A543KQ75</accession>
<organism evidence="2 3">
    <name type="scientific">Ornithinimicrobium humiphilum</name>
    <dbReference type="NCBI Taxonomy" id="125288"/>
    <lineage>
        <taxon>Bacteria</taxon>
        <taxon>Bacillati</taxon>
        <taxon>Actinomycetota</taxon>
        <taxon>Actinomycetes</taxon>
        <taxon>Micrococcales</taxon>
        <taxon>Ornithinimicrobiaceae</taxon>
        <taxon>Ornithinimicrobium</taxon>
    </lineage>
</organism>
<reference evidence="2 3" key="1">
    <citation type="submission" date="2019-06" db="EMBL/GenBank/DDBJ databases">
        <title>Sequencing the genomes of 1000 actinobacteria strains.</title>
        <authorList>
            <person name="Klenk H.-P."/>
        </authorList>
    </citation>
    <scope>NUCLEOTIDE SEQUENCE [LARGE SCALE GENOMIC DNA]</scope>
    <source>
        <strain evidence="2 3">DSM 12362</strain>
    </source>
</reference>
<name>A0A543KQ75_9MICO</name>
<dbReference type="InterPro" id="IPR054105">
    <property type="entry name" value="WHD_NrtR"/>
</dbReference>
<dbReference type="InterPro" id="IPR015797">
    <property type="entry name" value="NUDIX_hydrolase-like_dom_sf"/>
</dbReference>
<evidence type="ECO:0000259" key="1">
    <source>
        <dbReference type="Pfam" id="PF21906"/>
    </source>
</evidence>
<dbReference type="SUPFAM" id="SSF46785">
    <property type="entry name" value="Winged helix' DNA-binding domain"/>
    <property type="match status" value="1"/>
</dbReference>
<proteinExistence type="predicted"/>
<dbReference type="AlphaFoldDB" id="A0A543KQ75"/>
<dbReference type="InterPro" id="IPR036388">
    <property type="entry name" value="WH-like_DNA-bd_sf"/>
</dbReference>
<protein>
    <recommendedName>
        <fullName evidence="1">NrtR DNA-binding winged helix domain-containing protein</fullName>
    </recommendedName>
</protein>
<keyword evidence="3" id="KW-1185">Reference proteome</keyword>
<evidence type="ECO:0000313" key="3">
    <source>
        <dbReference type="Proteomes" id="UP000315133"/>
    </source>
</evidence>
<dbReference type="PIRSF" id="PIRSF019423">
    <property type="entry name" value="NMN_biosyn"/>
    <property type="match status" value="1"/>
</dbReference>
<dbReference type="Pfam" id="PF21906">
    <property type="entry name" value="WHD_NrtR"/>
    <property type="match status" value="1"/>
</dbReference>
<dbReference type="InterPro" id="IPR036390">
    <property type="entry name" value="WH_DNA-bd_sf"/>
</dbReference>
<gene>
    <name evidence="2" type="ORF">FB476_2135</name>
</gene>
<feature type="domain" description="NrtR DNA-binding winged helix" evidence="1">
    <location>
        <begin position="238"/>
        <end position="298"/>
    </location>
</feature>
<dbReference type="Gene3D" id="1.10.10.10">
    <property type="entry name" value="Winged helix-like DNA-binding domain superfamily/Winged helix DNA-binding domain"/>
    <property type="match status" value="1"/>
</dbReference>
<dbReference type="Gene3D" id="3.90.79.10">
    <property type="entry name" value="Nucleoside Triphosphate Pyrophosphohydrolase"/>
    <property type="match status" value="1"/>
</dbReference>
<dbReference type="Proteomes" id="UP000315133">
    <property type="component" value="Unassembled WGS sequence"/>
</dbReference>
<sequence length="317" mass="34739">MAGTRGLPGQNGAVTSERVGAELVAVLTAVSDGTPLVLTADDGRRLPSGPLRTEHRSMQAGLQAWVEQQTGHSLGYVEQLYTFADPDRSLAGGRVVSVSYLGLTRAPGGADDRWRDWYAFFPWEDRRPSSPGATLVEDLVAPRLADWAGMASTREERERRELRAGVCFAVDGRPWSPELVLQRYELLYEAGLIPEADGDDAGPGPAHVPGERMAGDHRRIVSTGLARLRAKIQYHPVVFELMPDAFTLGQLQATVEAIAGQAVHKQNFRRLVTQQDLVEPTGATHSDTGGRPARLYRFRREVLDERGVAGTKLPRTR</sequence>
<evidence type="ECO:0000313" key="2">
    <source>
        <dbReference type="EMBL" id="TQM97231.1"/>
    </source>
</evidence>
<dbReference type="InterPro" id="IPR011213">
    <property type="entry name" value="NMN_biosyn"/>
</dbReference>